<feature type="transmembrane region" description="Helical" evidence="1">
    <location>
        <begin position="46"/>
        <end position="66"/>
    </location>
</feature>
<feature type="transmembrane region" description="Helical" evidence="1">
    <location>
        <begin position="6"/>
        <end position="25"/>
    </location>
</feature>
<protein>
    <submittedName>
        <fullName evidence="2">Uncharacterized protein</fullName>
    </submittedName>
</protein>
<keyword evidence="3" id="KW-1185">Reference proteome</keyword>
<evidence type="ECO:0000313" key="3">
    <source>
        <dbReference type="Proteomes" id="UP000319349"/>
    </source>
</evidence>
<sequence length="89" mass="9821">MSHFSIGYLSLVAAFAFPALYLLGYGVRYVHTWSKRLDPPKDRIKFFLIVSLVFGLLAGSVAQPLWDKAAACKASHQPLGVCLFFSGQN</sequence>
<keyword evidence="1" id="KW-0812">Transmembrane</keyword>
<dbReference type="AlphaFoldDB" id="A0A514EGA4"/>
<organism evidence="2 3">
    <name type="scientific">Xanthomonas cerealis pv. cerealis</name>
    <dbReference type="NCBI Taxonomy" id="152263"/>
    <lineage>
        <taxon>Bacteria</taxon>
        <taxon>Pseudomonadati</taxon>
        <taxon>Pseudomonadota</taxon>
        <taxon>Gammaproteobacteria</taxon>
        <taxon>Lysobacterales</taxon>
        <taxon>Lysobacteraceae</taxon>
        <taxon>Xanthomonas</taxon>
        <taxon>Xanthomonas translucens group</taxon>
        <taxon>Xanthomonas cerealis</taxon>
    </lineage>
</organism>
<keyword evidence="1" id="KW-0472">Membrane</keyword>
<accession>A0A514EGA4</accession>
<name>A0A514EGA4_9XANT</name>
<evidence type="ECO:0000256" key="1">
    <source>
        <dbReference type="SAM" id="Phobius"/>
    </source>
</evidence>
<proteinExistence type="predicted"/>
<reference evidence="2 3" key="1">
    <citation type="submission" date="2019-03" db="EMBL/GenBank/DDBJ databases">
        <title>Tal1 in Xanthomonas translucens pv. cerealis Contributes to Virulence in Bacterial Leaf Streak of Wheat.</title>
        <authorList>
            <person name="Shah S.M.A."/>
            <person name="Haq F."/>
            <person name="Ma W."/>
            <person name="Xu X."/>
            <person name="Wang S."/>
            <person name="Xu Z."/>
            <person name="Zou L."/>
            <person name="Zhu B."/>
            <person name="Chen G."/>
        </authorList>
    </citation>
    <scope>NUCLEOTIDE SEQUENCE [LARGE SCALE GENOMIC DNA]</scope>
    <source>
        <strain evidence="2 3">01</strain>
    </source>
</reference>
<dbReference type="EMBL" id="CP038228">
    <property type="protein sequence ID" value="QDI05054.1"/>
    <property type="molecule type" value="Genomic_DNA"/>
</dbReference>
<dbReference type="RefSeq" id="WP_080763479.1">
    <property type="nucleotide sequence ID" value="NZ_CM003052.1"/>
</dbReference>
<gene>
    <name evidence="2" type="ORF">E4A48_16360</name>
</gene>
<evidence type="ECO:0000313" key="2">
    <source>
        <dbReference type="EMBL" id="QDI05054.1"/>
    </source>
</evidence>
<dbReference type="Proteomes" id="UP000319349">
    <property type="component" value="Chromosome"/>
</dbReference>
<keyword evidence="1" id="KW-1133">Transmembrane helix</keyword>